<sequence>MASNLDQNVLGYELGEISARGAVTVEIVTAGHGVPLQTFIDVQYQDSKVMDKRPGMYLKYLPYRYDEVTGKLLSGGSYLFDTWENAKDYVRWTNEDFKVGDPEVKFWDQPAFESHNGTFWRVIGAHNFVPIQQHAVGRLQQWACEAIDVETVLHDIYPSLRSAAEAHGAASIWLLHNPEEKTVGIQLAFQKLGGAGDHESARQSLVAATKPLSLGQFLPETFDLKPLFDRVSLFLTLWLPKSTAAGGAERTIPLYPMVPNISCHDA</sequence>
<organism evidence="1 2">
    <name type="scientific">Conoideocrella luteorostrata</name>
    <dbReference type="NCBI Taxonomy" id="1105319"/>
    <lineage>
        <taxon>Eukaryota</taxon>
        <taxon>Fungi</taxon>
        <taxon>Dikarya</taxon>
        <taxon>Ascomycota</taxon>
        <taxon>Pezizomycotina</taxon>
        <taxon>Sordariomycetes</taxon>
        <taxon>Hypocreomycetidae</taxon>
        <taxon>Hypocreales</taxon>
        <taxon>Clavicipitaceae</taxon>
        <taxon>Conoideocrella</taxon>
    </lineage>
</organism>
<evidence type="ECO:0000313" key="1">
    <source>
        <dbReference type="EMBL" id="KAK2616619.1"/>
    </source>
</evidence>
<gene>
    <name evidence="1" type="ORF">QQS21_000442</name>
</gene>
<accession>A0AAJ0D1R1</accession>
<comment type="caution">
    <text evidence="1">The sequence shown here is derived from an EMBL/GenBank/DDBJ whole genome shotgun (WGS) entry which is preliminary data.</text>
</comment>
<reference evidence="1" key="1">
    <citation type="submission" date="2023-06" db="EMBL/GenBank/DDBJ databases">
        <title>Conoideocrella luteorostrata (Hypocreales: Clavicipitaceae), a potential biocontrol fungus for elongate hemlock scale in United States Christmas tree production areas.</title>
        <authorList>
            <person name="Barrett H."/>
            <person name="Lovett B."/>
            <person name="Macias A.M."/>
            <person name="Stajich J.E."/>
            <person name="Kasson M.T."/>
        </authorList>
    </citation>
    <scope>NUCLEOTIDE SEQUENCE</scope>
    <source>
        <strain evidence="1">ARSEF 14590</strain>
    </source>
</reference>
<dbReference type="EMBL" id="JASWJB010000004">
    <property type="protein sequence ID" value="KAK2616619.1"/>
    <property type="molecule type" value="Genomic_DNA"/>
</dbReference>
<evidence type="ECO:0000313" key="2">
    <source>
        <dbReference type="Proteomes" id="UP001251528"/>
    </source>
</evidence>
<protein>
    <submittedName>
        <fullName evidence="1">Uncharacterized protein</fullName>
    </submittedName>
</protein>
<dbReference type="Proteomes" id="UP001251528">
    <property type="component" value="Unassembled WGS sequence"/>
</dbReference>
<name>A0AAJ0D1R1_9HYPO</name>
<dbReference type="AlphaFoldDB" id="A0AAJ0D1R1"/>
<proteinExistence type="predicted"/>
<keyword evidence="2" id="KW-1185">Reference proteome</keyword>